<feature type="domain" description="AdoMet activation" evidence="26">
    <location>
        <begin position="1072"/>
        <end position="1549"/>
    </location>
</feature>
<dbReference type="PROSITE" id="PS51332">
    <property type="entry name" value="B12_BINDING"/>
    <property type="match status" value="1"/>
</dbReference>
<dbReference type="InterPro" id="IPR006158">
    <property type="entry name" value="Cobalamin-bd"/>
</dbReference>
<dbReference type="Gene3D" id="3.40.960.10">
    <property type="entry name" value="VSR Endonuclease"/>
    <property type="match status" value="2"/>
</dbReference>
<evidence type="ECO:0000259" key="28">
    <source>
        <dbReference type="PROSITE" id="PS51337"/>
    </source>
</evidence>
<evidence type="ECO:0000256" key="6">
    <source>
        <dbReference type="ARBA" id="ARBA00012032"/>
    </source>
</evidence>
<comment type="cofactor">
    <cofactor evidence="2 22">
        <name>Zn(2+)</name>
        <dbReference type="ChEBI" id="CHEBI:29105"/>
    </cofactor>
</comment>
<dbReference type="InterPro" id="IPR036724">
    <property type="entry name" value="Cobalamin-bd_sf"/>
</dbReference>
<protein>
    <recommendedName>
        <fullName evidence="7">Methionine synthase</fullName>
        <ecNumber evidence="6">2.1.1.13</ecNumber>
    </recommendedName>
    <alternativeName>
        <fullName evidence="19">5-methyltetrahydrofolate--homocysteine methyltransferase</fullName>
    </alternativeName>
</protein>
<evidence type="ECO:0000259" key="24">
    <source>
        <dbReference type="PROSITE" id="PS50970"/>
    </source>
</evidence>
<dbReference type="InterPro" id="IPR003726">
    <property type="entry name" value="HCY_dom"/>
</dbReference>
<dbReference type="Pfam" id="PF02574">
    <property type="entry name" value="S-methyl_trans"/>
    <property type="match status" value="1"/>
</dbReference>
<evidence type="ECO:0000313" key="29">
    <source>
        <dbReference type="EMBL" id="SPE76382.1"/>
    </source>
</evidence>
<dbReference type="InterPro" id="IPR011005">
    <property type="entry name" value="Dihydropteroate_synth-like_sf"/>
</dbReference>
<feature type="binding site" evidence="21">
    <location>
        <position position="733"/>
    </location>
    <ligand>
        <name>methylcob(III)alamin</name>
        <dbReference type="ChEBI" id="CHEBI:28115"/>
    </ligand>
</feature>
<accession>A0A2N9P7R0</accession>
<dbReference type="CDD" id="cd02069">
    <property type="entry name" value="methionine_synthase_B12_BD"/>
    <property type="match status" value="1"/>
</dbReference>
<organism evidence="29 30">
    <name type="scientific">Flavobacterium columnare</name>
    <dbReference type="NCBI Taxonomy" id="996"/>
    <lineage>
        <taxon>Bacteria</taxon>
        <taxon>Pseudomonadati</taxon>
        <taxon>Bacteroidota</taxon>
        <taxon>Flavobacteriia</taxon>
        <taxon>Flavobacteriales</taxon>
        <taxon>Flavobacteriaceae</taxon>
        <taxon>Flavobacterium</taxon>
    </lineage>
</organism>
<dbReference type="PROSITE" id="PS50972">
    <property type="entry name" value="PTERIN_BINDING"/>
    <property type="match status" value="1"/>
</dbReference>
<evidence type="ECO:0000256" key="8">
    <source>
        <dbReference type="ARBA" id="ARBA00022603"/>
    </source>
</evidence>
<dbReference type="EC" id="2.1.1.13" evidence="6"/>
<keyword evidence="13 20" id="KW-0479">Metal-binding</keyword>
<dbReference type="InterPro" id="IPR036594">
    <property type="entry name" value="Meth_synthase_dom"/>
</dbReference>
<comment type="similarity">
    <text evidence="5">Belongs to the vitamin-B12 dependent methionine synthase family.</text>
</comment>
<dbReference type="InterPro" id="IPR047216">
    <property type="entry name" value="Endonuclease_DUF559_bact"/>
</dbReference>
<dbReference type="SUPFAM" id="SSF47644">
    <property type="entry name" value="Methionine synthase domain"/>
    <property type="match status" value="1"/>
</dbReference>
<dbReference type="GO" id="GO:0050667">
    <property type="term" value="P:homocysteine metabolic process"/>
    <property type="evidence" value="ECO:0007669"/>
    <property type="project" value="TreeGrafter"/>
</dbReference>
<dbReference type="InterPro" id="IPR037010">
    <property type="entry name" value="VitB12-dep_Met_synth_activ_sf"/>
</dbReference>
<evidence type="ECO:0000256" key="19">
    <source>
        <dbReference type="ARBA" id="ARBA00031040"/>
    </source>
</evidence>
<evidence type="ECO:0000256" key="5">
    <source>
        <dbReference type="ARBA" id="ARBA00010398"/>
    </source>
</evidence>
<evidence type="ECO:0000256" key="4">
    <source>
        <dbReference type="ARBA" id="ARBA00005178"/>
    </source>
</evidence>
<evidence type="ECO:0000259" key="27">
    <source>
        <dbReference type="PROSITE" id="PS51332"/>
    </source>
</evidence>
<dbReference type="InterPro" id="IPR036589">
    <property type="entry name" value="HCY_dom_sf"/>
</dbReference>
<dbReference type="SUPFAM" id="SSF82282">
    <property type="entry name" value="Homocysteine S-methyltransferase"/>
    <property type="match status" value="1"/>
</dbReference>
<dbReference type="InterPro" id="IPR033706">
    <property type="entry name" value="Met_synthase_B12-bd"/>
</dbReference>
<dbReference type="PANTHER" id="PTHR45833">
    <property type="entry name" value="METHIONINE SYNTHASE"/>
    <property type="match status" value="1"/>
</dbReference>
<dbReference type="PROSITE" id="PS50974">
    <property type="entry name" value="ADOMET_ACTIVATION"/>
    <property type="match status" value="1"/>
</dbReference>
<dbReference type="Gene3D" id="3.20.20.330">
    <property type="entry name" value="Homocysteine-binding-like domain"/>
    <property type="match status" value="1"/>
</dbReference>
<dbReference type="Gene3D" id="1.10.288.10">
    <property type="entry name" value="Cobalamin-dependent Methionine Synthase, domain 2"/>
    <property type="match status" value="1"/>
</dbReference>
<dbReference type="SUPFAM" id="SSF52242">
    <property type="entry name" value="Cobalamin (vitamin B12)-binding domain"/>
    <property type="match status" value="1"/>
</dbReference>
<evidence type="ECO:0000256" key="9">
    <source>
        <dbReference type="ARBA" id="ARBA00022605"/>
    </source>
</evidence>
<dbReference type="Pfam" id="PF02310">
    <property type="entry name" value="B12-binding"/>
    <property type="match status" value="1"/>
</dbReference>
<dbReference type="RefSeq" id="WP_181142837.1">
    <property type="nucleotide sequence ID" value="NZ_OLKH01000055.1"/>
</dbReference>
<comment type="function">
    <text evidence="18">Catalyzes the transfer of a methyl group from methyl-cobalamin to homocysteine, yielding enzyme-bound cob(I)alamin and methionine. Subsequently, remethylates the cofactor using methyltetrahydrofolate.</text>
</comment>
<keyword evidence="9" id="KW-0028">Amino-acid biosynthesis</keyword>
<dbReference type="PROSITE" id="PS51337">
    <property type="entry name" value="B12_BINDING_NTER"/>
    <property type="match status" value="1"/>
</dbReference>
<dbReference type="InterPro" id="IPR003759">
    <property type="entry name" value="Cbl-bd_cap"/>
</dbReference>
<evidence type="ECO:0000256" key="20">
    <source>
        <dbReference type="PIRSR" id="PIRSR000381-1"/>
    </source>
</evidence>
<feature type="domain" description="B12-binding" evidence="27">
    <location>
        <begin position="921"/>
        <end position="1056"/>
    </location>
</feature>
<keyword evidence="8 23" id="KW-0489">Methyltransferase</keyword>
<dbReference type="GO" id="GO:0008270">
    <property type="term" value="F:zinc ion binding"/>
    <property type="evidence" value="ECO:0007669"/>
    <property type="project" value="InterPro"/>
</dbReference>
<dbReference type="Pfam" id="PF02607">
    <property type="entry name" value="B12-binding_2"/>
    <property type="match status" value="1"/>
</dbReference>
<comment type="cofactor">
    <cofactor evidence="3 21">
        <name>methylcob(III)alamin</name>
        <dbReference type="ChEBI" id="CHEBI:28115"/>
    </cofactor>
</comment>
<name>A0A2N9P7R0_9FLAO</name>
<dbReference type="SUPFAM" id="SSF52980">
    <property type="entry name" value="Restriction endonuclease-like"/>
    <property type="match status" value="2"/>
</dbReference>
<gene>
    <name evidence="29" type="primary">metH</name>
    <name evidence="29" type="ORF">FLACOL_00361</name>
</gene>
<dbReference type="FunFam" id="1.10.1240.10:FF:000001">
    <property type="entry name" value="Methionine synthase"/>
    <property type="match status" value="1"/>
</dbReference>
<keyword evidence="12" id="KW-0949">S-adenosyl-L-methionine</keyword>
<dbReference type="SUPFAM" id="SSF51717">
    <property type="entry name" value="Dihydropteroate synthetase-like"/>
    <property type="match status" value="1"/>
</dbReference>
<dbReference type="InterPro" id="IPR004223">
    <property type="entry name" value="VitB12-dep_Met_synth_activ_dom"/>
</dbReference>
<dbReference type="GO" id="GO:0008705">
    <property type="term" value="F:methionine synthase activity"/>
    <property type="evidence" value="ECO:0007669"/>
    <property type="project" value="UniProtKB-EC"/>
</dbReference>
<dbReference type="CDD" id="cd00740">
    <property type="entry name" value="MeTr"/>
    <property type="match status" value="1"/>
</dbReference>
<feature type="binding site" evidence="20 22">
    <location>
        <position position="253"/>
    </location>
    <ligand>
        <name>Zn(2+)</name>
        <dbReference type="ChEBI" id="CHEBI:29105"/>
    </ligand>
</feature>
<comment type="catalytic activity">
    <reaction evidence="1">
        <text>(6S)-5-methyl-5,6,7,8-tetrahydrofolate + L-homocysteine = (6S)-5,6,7,8-tetrahydrofolate + L-methionine</text>
        <dbReference type="Rhea" id="RHEA:11172"/>
        <dbReference type="ChEBI" id="CHEBI:18608"/>
        <dbReference type="ChEBI" id="CHEBI:57453"/>
        <dbReference type="ChEBI" id="CHEBI:57844"/>
        <dbReference type="ChEBI" id="CHEBI:58199"/>
        <dbReference type="EC" id="2.1.1.13"/>
    </reaction>
</comment>
<dbReference type="Gene3D" id="3.20.20.20">
    <property type="entry name" value="Dihydropteroate synthase-like"/>
    <property type="match status" value="1"/>
</dbReference>
<evidence type="ECO:0000256" key="3">
    <source>
        <dbReference type="ARBA" id="ARBA00001956"/>
    </source>
</evidence>
<dbReference type="Gene3D" id="3.40.50.280">
    <property type="entry name" value="Cobalamin-binding domain"/>
    <property type="match status" value="1"/>
</dbReference>
<dbReference type="PIRSF" id="PIRSF000381">
    <property type="entry name" value="MetH"/>
    <property type="match status" value="1"/>
</dbReference>
<evidence type="ECO:0000256" key="10">
    <source>
        <dbReference type="ARBA" id="ARBA00022628"/>
    </source>
</evidence>
<evidence type="ECO:0000256" key="12">
    <source>
        <dbReference type="ARBA" id="ARBA00022691"/>
    </source>
</evidence>
<evidence type="ECO:0000256" key="1">
    <source>
        <dbReference type="ARBA" id="ARBA00001700"/>
    </source>
</evidence>
<comment type="pathway">
    <text evidence="4">Amino-acid biosynthesis; L-methionine biosynthesis via de novo pathway; L-methionine from L-homocysteine (MetH route): step 1/1.</text>
</comment>
<dbReference type="FunFam" id="3.20.20.330:FF:000001">
    <property type="entry name" value="Methionine synthase"/>
    <property type="match status" value="1"/>
</dbReference>
<evidence type="ECO:0000256" key="15">
    <source>
        <dbReference type="ARBA" id="ARBA00022833"/>
    </source>
</evidence>
<evidence type="ECO:0000259" key="26">
    <source>
        <dbReference type="PROSITE" id="PS50974"/>
    </source>
</evidence>
<dbReference type="InterPro" id="IPR007569">
    <property type="entry name" value="DUF559"/>
</dbReference>
<sequence length="1549" mass="173488">MSDINQKGATSTRASGLIQEILKQRILVLDGAMGTMLQRYKFEEEDFRGERFKDFPHPLKGNNDLLSLTQPEAVKEVHRLYFQAGADIVETNTFSGTTIGMADYHMEDLVYELNYQSAKIAREVADEFNDKPRFVAGSIGPTNRTASMSPDVNDPGYRAVTFDELKLAYRQQVEALIDGGADLLLVETIFDTLNAKACLFAIEEVKEERKLDIPVMVSGTITDASGRTLSGQTVEAFLISIQHIPLLSVGFNCALGADQLKPYLKRLAHNTQLNISAHPNAGLPNAFGQYDQTAEEMQQLIREYLQENLVNIIGGCCGTTPEHIKLIAEAVAPLTPKRGVVAPPKKALTLSGLEPLKVYPAELNNQVEETAVSVDASVSPSFGGVGEAGRALFINVGERTNVTGSRKFLRLIKEEKYEEALDIARAQVEGGAQIIDVNMDEGMLDGVYAMTKFLNLIASEPDIARVPVMIDSSKWEIIEAGLKVIQGKGVVNSISLKEGEETFIHHAKLIKRYGASVIVMAFDEVGQADTYQRRIEICKRSYDILVDKVGFPAEDIIFDPNIFPVATGMEEHRRNAIDFFLATKWIRENLPYANISGGVSNVSFSFRGNDKVREAMHSAFLYHAINHGMTMGIVNPEMLEIYDEIDKELLEHVEDVLLDRRDDATERLLEYAERIKGDGSPLLRRGAGGEAVWRNGSVQERLTHSLVKGLDEFIEIDVEEARQQVTRPIEVIENHLMNGMNVVGDLFGSGKMFLPQVVKSARVMKKAVAYLMPYISPPTPEGGVDKQSWKTASPTLYAKLKESAKAMRNNPTEAEKMLWNVLSAKGIDEYKFRRQHIIGEYIVDFVCLEKRLVIEVDGSVHNQSEQIEHDKFRTEWLEKNGFKVIRFENNQVLNHLFDTIEIIRNELNAQLVAPPSGAGKSGKILMATVKGDVHDIGKNIVSVVLACNNFEIIDLGVMVPPEKIIETAVKEKVDIIGLSGLITPSLDEMVYLAKELDKLNIKIPVMIGGATTSRAHTAVKIAPEYQSTVVHVNDASRAVTVASNLLQEEVKSDFAKSLREEYNTLREGYLNRSREKNFLSIEEARKNKFLIDWDAYEPVKPNFIGTKIVEVELSELVSYIDWTPFFQSWELYGKYPAILTDEVVGEQASNLFLDAQNMLEKIISEKWFIAKGILGIFPANTVNDDDIEVSPLAPKGETPNVVSKQFWETANPVLYEELKVRAKEMRNQPTDAENMLWKVLSNKGIDNFKFRRQHIIGQYIVDFVCLEKNLIVEVDGAIHNLQEQIEHDKLRTEWLESKGFEVIRFTNKEVLTNLFETIEKIRQRLSVKLVVTPLLRQFASARVGTSGLFLTLRQQSVKTAGAPNIALADFIAPKETGKQDYIGCFCVTTGFGVDEKAKEYETNLDDYNSILVKALGDRLAEAFAEYLHERVRKEIWGYASEENLTNEELIKESYKGIRPAPGYPACPDHLEKPVIWKLLDVENQIGVKLTESMAMWPASSVSGYYFANPQSKYFGLGKIKPDQVADYAKRRGISIEEATKWLAPNISPS</sequence>
<proteinExistence type="inferred from homology"/>
<dbReference type="FunFam" id="3.20.20.20:FF:000002">
    <property type="entry name" value="Methionine synthase"/>
    <property type="match status" value="1"/>
</dbReference>
<dbReference type="InterPro" id="IPR011822">
    <property type="entry name" value="MetH"/>
</dbReference>
<evidence type="ECO:0000256" key="7">
    <source>
        <dbReference type="ARBA" id="ARBA00013998"/>
    </source>
</evidence>
<dbReference type="PANTHER" id="PTHR45833:SF1">
    <property type="entry name" value="METHIONINE SYNTHASE"/>
    <property type="match status" value="1"/>
</dbReference>
<evidence type="ECO:0000256" key="14">
    <source>
        <dbReference type="ARBA" id="ARBA00022737"/>
    </source>
</evidence>
<dbReference type="FunFam" id="3.40.50.280:FF:000001">
    <property type="entry name" value="Methionine synthase"/>
    <property type="match status" value="1"/>
</dbReference>
<feature type="domain" description="B12-binding N-terminal" evidence="28">
    <location>
        <begin position="689"/>
        <end position="783"/>
    </location>
</feature>
<evidence type="ECO:0000256" key="21">
    <source>
        <dbReference type="PIRSR" id="PIRSR000381-2"/>
    </source>
</evidence>
<dbReference type="UniPathway" id="UPA00051">
    <property type="reaction ID" value="UER00081"/>
</dbReference>
<keyword evidence="17" id="KW-0170">Cobalt</keyword>
<feature type="domain" description="Pterin-binding" evidence="25">
    <location>
        <begin position="393"/>
        <end position="654"/>
    </location>
</feature>
<evidence type="ECO:0000256" key="16">
    <source>
        <dbReference type="ARBA" id="ARBA00023167"/>
    </source>
</evidence>
<dbReference type="PROSITE" id="PS50970">
    <property type="entry name" value="HCY"/>
    <property type="match status" value="1"/>
</dbReference>
<dbReference type="InterPro" id="IPR000489">
    <property type="entry name" value="Pterin-binding_dom"/>
</dbReference>
<keyword evidence="10 21" id="KW-0846">Cobalamin</keyword>
<dbReference type="GO" id="GO:0031419">
    <property type="term" value="F:cobalamin binding"/>
    <property type="evidence" value="ECO:0007669"/>
    <property type="project" value="UniProtKB-KW"/>
</dbReference>
<evidence type="ECO:0000256" key="18">
    <source>
        <dbReference type="ARBA" id="ARBA00025552"/>
    </source>
</evidence>
<feature type="binding site" evidence="20 22">
    <location>
        <position position="317"/>
    </location>
    <ligand>
        <name>Zn(2+)</name>
        <dbReference type="ChEBI" id="CHEBI:29105"/>
    </ligand>
</feature>
<dbReference type="Pfam" id="PF00809">
    <property type="entry name" value="Pterin_bind"/>
    <property type="match status" value="1"/>
</dbReference>
<feature type="domain" description="Hcy-binding" evidence="24">
    <location>
        <begin position="15"/>
        <end position="331"/>
    </location>
</feature>
<keyword evidence="15 20" id="KW-0862">Zinc</keyword>
<evidence type="ECO:0000256" key="13">
    <source>
        <dbReference type="ARBA" id="ARBA00022723"/>
    </source>
</evidence>
<dbReference type="GO" id="GO:0046653">
    <property type="term" value="P:tetrahydrofolate metabolic process"/>
    <property type="evidence" value="ECO:0007669"/>
    <property type="project" value="TreeGrafter"/>
</dbReference>
<dbReference type="GO" id="GO:0032259">
    <property type="term" value="P:methylation"/>
    <property type="evidence" value="ECO:0007669"/>
    <property type="project" value="UniProtKB-KW"/>
</dbReference>
<evidence type="ECO:0000256" key="22">
    <source>
        <dbReference type="PROSITE-ProRule" id="PRU00333"/>
    </source>
</evidence>
<dbReference type="SMART" id="SM01018">
    <property type="entry name" value="B12-binding_2"/>
    <property type="match status" value="1"/>
</dbReference>
<dbReference type="Pfam" id="PF04480">
    <property type="entry name" value="DUF559"/>
    <property type="match status" value="2"/>
</dbReference>
<keyword evidence="16" id="KW-0486">Methionine biosynthesis</keyword>
<reference evidence="29 30" key="1">
    <citation type="submission" date="2018-02" db="EMBL/GenBank/DDBJ databases">
        <authorList>
            <person name="Cohen D.B."/>
            <person name="Kent A.D."/>
        </authorList>
    </citation>
    <scope>NUCLEOTIDE SEQUENCE [LARGE SCALE GENOMIC DNA]</scope>
    <source>
        <strain evidence="29">CIP109753</strain>
    </source>
</reference>
<keyword evidence="14" id="KW-0677">Repeat</keyword>
<dbReference type="SUPFAM" id="SSF56507">
    <property type="entry name" value="Methionine synthase activation domain-like"/>
    <property type="match status" value="2"/>
</dbReference>
<dbReference type="Gene3D" id="1.10.1240.10">
    <property type="entry name" value="Methionine synthase domain"/>
    <property type="match status" value="1"/>
</dbReference>
<keyword evidence="11 23" id="KW-0808">Transferase</keyword>
<evidence type="ECO:0000259" key="25">
    <source>
        <dbReference type="PROSITE" id="PS50972"/>
    </source>
</evidence>
<dbReference type="InterPro" id="IPR050554">
    <property type="entry name" value="Met_Synthase/Corrinoid"/>
</dbReference>
<evidence type="ECO:0000256" key="23">
    <source>
        <dbReference type="PROSITE-ProRule" id="PRU00346"/>
    </source>
</evidence>
<dbReference type="GO" id="GO:0005829">
    <property type="term" value="C:cytosol"/>
    <property type="evidence" value="ECO:0007669"/>
    <property type="project" value="TreeGrafter"/>
</dbReference>
<evidence type="ECO:0000256" key="11">
    <source>
        <dbReference type="ARBA" id="ARBA00022679"/>
    </source>
</evidence>
<evidence type="ECO:0000256" key="17">
    <source>
        <dbReference type="ARBA" id="ARBA00023285"/>
    </source>
</evidence>
<dbReference type="EMBL" id="OLKH01000055">
    <property type="protein sequence ID" value="SPE76382.1"/>
    <property type="molecule type" value="Genomic_DNA"/>
</dbReference>
<feature type="binding site" evidence="20 22">
    <location>
        <position position="316"/>
    </location>
    <ligand>
        <name>Zn(2+)</name>
        <dbReference type="ChEBI" id="CHEBI:29105"/>
    </ligand>
</feature>
<dbReference type="CDD" id="cd01038">
    <property type="entry name" value="Endonuclease_DUF559"/>
    <property type="match status" value="2"/>
</dbReference>
<evidence type="ECO:0000313" key="30">
    <source>
        <dbReference type="Proteomes" id="UP000238180"/>
    </source>
</evidence>
<dbReference type="Pfam" id="PF02965">
    <property type="entry name" value="Met_synt_B12"/>
    <property type="match status" value="2"/>
</dbReference>
<dbReference type="Proteomes" id="UP000238180">
    <property type="component" value="Unassembled WGS sequence"/>
</dbReference>
<evidence type="ECO:0000256" key="2">
    <source>
        <dbReference type="ARBA" id="ARBA00001947"/>
    </source>
</evidence>
<dbReference type="Gene3D" id="3.10.196.10">
    <property type="entry name" value="Vitamin B12-dependent methionine synthase, activation domain"/>
    <property type="match status" value="1"/>
</dbReference>
<dbReference type="InterPro" id="IPR011335">
    <property type="entry name" value="Restrct_endonuc-II-like"/>
</dbReference>